<accession>A0ABV9BQL7</accession>
<reference evidence="3" key="1">
    <citation type="journal article" date="2019" name="Int. J. Syst. Evol. Microbiol.">
        <title>The Global Catalogue of Microorganisms (GCM) 10K type strain sequencing project: providing services to taxonomists for standard genome sequencing and annotation.</title>
        <authorList>
            <consortium name="The Broad Institute Genomics Platform"/>
            <consortium name="The Broad Institute Genome Sequencing Center for Infectious Disease"/>
            <person name="Wu L."/>
            <person name="Ma J."/>
        </authorList>
    </citation>
    <scope>NUCLEOTIDE SEQUENCE [LARGE SCALE GENOMIC DNA]</scope>
    <source>
        <strain evidence="3">CECT 8064</strain>
    </source>
</reference>
<dbReference type="SMART" id="SM00382">
    <property type="entry name" value="AAA"/>
    <property type="match status" value="1"/>
</dbReference>
<dbReference type="GO" id="GO:0004386">
    <property type="term" value="F:helicase activity"/>
    <property type="evidence" value="ECO:0007669"/>
    <property type="project" value="UniProtKB-KW"/>
</dbReference>
<sequence length="631" mass="69651">MYVYEGTVTDLATALAESSFSAAAAQRFTQAFGTHPSPQEIRSWRRSWPRLADALSTAGLGRLHILLEYALPATGERVDALLVGQDTGGNLCTVVIELKQWTHAQLSTARPGMVRAGERVVQHPARQVGGYAHYLQQWVSHDDLPLTVRGVAMLHDAPDDLIIQLREQAGRGPARDYPVLGRDDLTPTPSAYALAQRLGCADLRPAPWAVVERLLRARHRPSPALLARAGEVIEGRTAFALIGDQDLARQEVLHAVDAARKRGQKSIVAVTGGPGTGKSVIACRLLGDLCKEQDSNPRLLSPSGTLTRQLRRTVGDDFRGLISTLLNNVPAGITNTSVVLLDEAHRTRTSPDHKWRKFPLILGKLIDQAAVTVLFLDERQIVRPNEGITLEELEHHAQRSGYSFAHIDLTTQFRCSGSRAYQQWVDHLFQPEGPAQAWTGSDYDLGVAADPEQFAQWVTTHTHSGLTARITAGFCWPWNSPPTPPLLPEVEITWPDLDGPRTWARPWNSRADEPSFEHPDVPARPFWATDTGGHDQVGCIYTAQGMEYAYNAVVIGGDLIRRGKQWIARPEASHDSKLCHLPSDRYLRYALNTYRVLATRGTLGTRLYSTDPGTQTFLQTLTRQPNGQMGP</sequence>
<keyword evidence="3" id="KW-1185">Reference proteome</keyword>
<dbReference type="InterPro" id="IPR027417">
    <property type="entry name" value="P-loop_NTPase"/>
</dbReference>
<gene>
    <name evidence="2" type="ORF">ACFPEN_25750</name>
</gene>
<keyword evidence="2" id="KW-0378">Hydrolase</keyword>
<dbReference type="Proteomes" id="UP001595990">
    <property type="component" value="Unassembled WGS sequence"/>
</dbReference>
<dbReference type="CDD" id="cd00009">
    <property type="entry name" value="AAA"/>
    <property type="match status" value="1"/>
</dbReference>
<dbReference type="InterPro" id="IPR003593">
    <property type="entry name" value="AAA+_ATPase"/>
</dbReference>
<dbReference type="InterPro" id="IPR018647">
    <property type="entry name" value="SLFN_3-like_DNA/RNA_helicase"/>
</dbReference>
<dbReference type="Pfam" id="PF09848">
    <property type="entry name" value="SLFN-g3_helicase"/>
    <property type="match status" value="1"/>
</dbReference>
<protein>
    <submittedName>
        <fullName evidence="2">DNA/RNA helicase domain-containing protein</fullName>
    </submittedName>
</protein>
<evidence type="ECO:0000259" key="1">
    <source>
        <dbReference type="SMART" id="SM00382"/>
    </source>
</evidence>
<keyword evidence="2" id="KW-0347">Helicase</keyword>
<comment type="caution">
    <text evidence="2">The sequence shown here is derived from an EMBL/GenBank/DDBJ whole genome shotgun (WGS) entry which is preliminary data.</text>
</comment>
<dbReference type="Gene3D" id="3.40.50.300">
    <property type="entry name" value="P-loop containing nucleotide triphosphate hydrolases"/>
    <property type="match status" value="1"/>
</dbReference>
<keyword evidence="2" id="KW-0547">Nucleotide-binding</keyword>
<dbReference type="EMBL" id="JBHSFS010000013">
    <property type="protein sequence ID" value="MFC4516333.1"/>
    <property type="molecule type" value="Genomic_DNA"/>
</dbReference>
<feature type="domain" description="AAA+ ATPase" evidence="1">
    <location>
        <begin position="264"/>
        <end position="386"/>
    </location>
</feature>
<organism evidence="2 3">
    <name type="scientific">Streptomyces ehimensis</name>
    <dbReference type="NCBI Taxonomy" id="68195"/>
    <lineage>
        <taxon>Bacteria</taxon>
        <taxon>Bacillati</taxon>
        <taxon>Actinomycetota</taxon>
        <taxon>Actinomycetes</taxon>
        <taxon>Kitasatosporales</taxon>
        <taxon>Streptomycetaceae</taxon>
        <taxon>Streptomyces</taxon>
    </lineage>
</organism>
<name>A0ABV9BQL7_9ACTN</name>
<proteinExistence type="predicted"/>
<evidence type="ECO:0000313" key="2">
    <source>
        <dbReference type="EMBL" id="MFC4516333.1"/>
    </source>
</evidence>
<keyword evidence="2" id="KW-0067">ATP-binding</keyword>
<dbReference type="SUPFAM" id="SSF52540">
    <property type="entry name" value="P-loop containing nucleoside triphosphate hydrolases"/>
    <property type="match status" value="1"/>
</dbReference>
<dbReference type="RefSeq" id="WP_417923541.1">
    <property type="nucleotide sequence ID" value="NZ_JBHSFS010000013.1"/>
</dbReference>
<evidence type="ECO:0000313" key="3">
    <source>
        <dbReference type="Proteomes" id="UP001595990"/>
    </source>
</evidence>